<evidence type="ECO:0000259" key="1">
    <source>
        <dbReference type="Pfam" id="PF01494"/>
    </source>
</evidence>
<name>A0ABV8LRJ2_9ACTN</name>
<gene>
    <name evidence="2" type="ORF">ACFOZ4_23635</name>
</gene>
<proteinExistence type="predicted"/>
<evidence type="ECO:0000313" key="2">
    <source>
        <dbReference type="EMBL" id="MFC4133612.1"/>
    </source>
</evidence>
<dbReference type="Proteomes" id="UP001595816">
    <property type="component" value="Unassembled WGS sequence"/>
</dbReference>
<organism evidence="2 3">
    <name type="scientific">Hamadaea flava</name>
    <dbReference type="NCBI Taxonomy" id="1742688"/>
    <lineage>
        <taxon>Bacteria</taxon>
        <taxon>Bacillati</taxon>
        <taxon>Actinomycetota</taxon>
        <taxon>Actinomycetes</taxon>
        <taxon>Micromonosporales</taxon>
        <taxon>Micromonosporaceae</taxon>
        <taxon>Hamadaea</taxon>
    </lineage>
</organism>
<feature type="domain" description="FAD-binding" evidence="1">
    <location>
        <begin position="3"/>
        <end position="60"/>
    </location>
</feature>
<keyword evidence="3" id="KW-1185">Reference proteome</keyword>
<comment type="caution">
    <text evidence="2">The sequence shown here is derived from an EMBL/GenBank/DDBJ whole genome shotgun (WGS) entry which is preliminary data.</text>
</comment>
<reference evidence="3" key="1">
    <citation type="journal article" date="2019" name="Int. J. Syst. Evol. Microbiol.">
        <title>The Global Catalogue of Microorganisms (GCM) 10K type strain sequencing project: providing services to taxonomists for standard genome sequencing and annotation.</title>
        <authorList>
            <consortium name="The Broad Institute Genomics Platform"/>
            <consortium name="The Broad Institute Genome Sequencing Center for Infectious Disease"/>
            <person name="Wu L."/>
            <person name="Ma J."/>
        </authorList>
    </citation>
    <scope>NUCLEOTIDE SEQUENCE [LARGE SCALE GENOMIC DNA]</scope>
    <source>
        <strain evidence="3">CGMCC 4.7289</strain>
    </source>
</reference>
<dbReference type="GO" id="GO:0004497">
    <property type="term" value="F:monooxygenase activity"/>
    <property type="evidence" value="ECO:0007669"/>
    <property type="project" value="UniProtKB-KW"/>
</dbReference>
<dbReference type="InterPro" id="IPR036188">
    <property type="entry name" value="FAD/NAD-bd_sf"/>
</dbReference>
<sequence length="76" mass="8459">MQLIDRRAAAIRPSRAMLLNVRTLEVLRPLGVTDALLEQAMTAPRMQLHVGKHTVPLTLADFAVDDTAFPHLQPTF</sequence>
<dbReference type="Pfam" id="PF01494">
    <property type="entry name" value="FAD_binding_3"/>
    <property type="match status" value="1"/>
</dbReference>
<dbReference type="EMBL" id="JBHSAY010000012">
    <property type="protein sequence ID" value="MFC4133612.1"/>
    <property type="molecule type" value="Genomic_DNA"/>
</dbReference>
<protein>
    <submittedName>
        <fullName evidence="2">FAD-dependent monooxygenase</fullName>
    </submittedName>
</protein>
<dbReference type="Gene3D" id="3.50.50.60">
    <property type="entry name" value="FAD/NAD(P)-binding domain"/>
    <property type="match status" value="1"/>
</dbReference>
<keyword evidence="2" id="KW-0503">Monooxygenase</keyword>
<evidence type="ECO:0000313" key="3">
    <source>
        <dbReference type="Proteomes" id="UP001595816"/>
    </source>
</evidence>
<keyword evidence="2" id="KW-0560">Oxidoreductase</keyword>
<dbReference type="InterPro" id="IPR002938">
    <property type="entry name" value="FAD-bd"/>
</dbReference>
<accession>A0ABV8LRJ2</accession>
<dbReference type="RefSeq" id="WP_253762403.1">
    <property type="nucleotide sequence ID" value="NZ_JAMZDZ010000001.1"/>
</dbReference>